<dbReference type="AlphaFoldDB" id="A0A6A6U696"/>
<accession>A0A6A6U696</accession>
<organism evidence="3 4">
    <name type="scientific">Microthyrium microscopicum</name>
    <dbReference type="NCBI Taxonomy" id="703497"/>
    <lineage>
        <taxon>Eukaryota</taxon>
        <taxon>Fungi</taxon>
        <taxon>Dikarya</taxon>
        <taxon>Ascomycota</taxon>
        <taxon>Pezizomycotina</taxon>
        <taxon>Dothideomycetes</taxon>
        <taxon>Dothideomycetes incertae sedis</taxon>
        <taxon>Microthyriales</taxon>
        <taxon>Microthyriaceae</taxon>
        <taxon>Microthyrium</taxon>
    </lineage>
</organism>
<dbReference type="PANTHER" id="PTHR41878:SF1">
    <property type="entry name" value="TNPR PROTEIN"/>
    <property type="match status" value="1"/>
</dbReference>
<feature type="domain" description="Plasmid pRiA4b Orf3-like" evidence="2">
    <location>
        <begin position="42"/>
        <end position="231"/>
    </location>
</feature>
<gene>
    <name evidence="3" type="ORF">BT63DRAFT_481285</name>
</gene>
<evidence type="ECO:0000259" key="2">
    <source>
        <dbReference type="Pfam" id="PF07929"/>
    </source>
</evidence>
<evidence type="ECO:0000313" key="4">
    <source>
        <dbReference type="Proteomes" id="UP000799302"/>
    </source>
</evidence>
<dbReference type="Pfam" id="PF07929">
    <property type="entry name" value="PRiA4_ORF3"/>
    <property type="match status" value="1"/>
</dbReference>
<dbReference type="InterPro" id="IPR012912">
    <property type="entry name" value="Plasmid_pRiA4b_Orf3-like"/>
</dbReference>
<evidence type="ECO:0000313" key="3">
    <source>
        <dbReference type="EMBL" id="KAF2666813.1"/>
    </source>
</evidence>
<dbReference type="Gene3D" id="3.10.290.30">
    <property type="entry name" value="MM3350-like"/>
    <property type="match status" value="1"/>
</dbReference>
<dbReference type="SUPFAM" id="SSF159941">
    <property type="entry name" value="MM3350-like"/>
    <property type="match status" value="1"/>
</dbReference>
<dbReference type="EMBL" id="MU004238">
    <property type="protein sequence ID" value="KAF2666813.1"/>
    <property type="molecule type" value="Genomic_DNA"/>
</dbReference>
<sequence length="259" mass="29009">MPKAAKVKNARATASRSKKASKPTVTTEKDTEDIPMPIAESYLLQVRLNRSNDPTITRLLVVPSNFTFEKLHEVLQVAFGWADCHAHSFDILQLHEEGKPRARRQWESVLTLKEDNLDASSFPHPERIQKEADFTLANIFVDTKYDGKIQVVYEYDHGDGWVHGIVFLGRADPSLRSVMNVPDDLEACCLGGEGHPAAEDCGGSSGWEYLKSVFKKGKKDPEGLKEWYKTTCTNGDPKGLDPYRWDMLDVNDGLTSVKA</sequence>
<proteinExistence type="predicted"/>
<reference evidence="3" key="1">
    <citation type="journal article" date="2020" name="Stud. Mycol.">
        <title>101 Dothideomycetes genomes: a test case for predicting lifestyles and emergence of pathogens.</title>
        <authorList>
            <person name="Haridas S."/>
            <person name="Albert R."/>
            <person name="Binder M."/>
            <person name="Bloem J."/>
            <person name="Labutti K."/>
            <person name="Salamov A."/>
            <person name="Andreopoulos B."/>
            <person name="Baker S."/>
            <person name="Barry K."/>
            <person name="Bills G."/>
            <person name="Bluhm B."/>
            <person name="Cannon C."/>
            <person name="Castanera R."/>
            <person name="Culley D."/>
            <person name="Daum C."/>
            <person name="Ezra D."/>
            <person name="Gonzalez J."/>
            <person name="Henrissat B."/>
            <person name="Kuo A."/>
            <person name="Liang C."/>
            <person name="Lipzen A."/>
            <person name="Lutzoni F."/>
            <person name="Magnuson J."/>
            <person name="Mondo S."/>
            <person name="Nolan M."/>
            <person name="Ohm R."/>
            <person name="Pangilinan J."/>
            <person name="Park H.-J."/>
            <person name="Ramirez L."/>
            <person name="Alfaro M."/>
            <person name="Sun H."/>
            <person name="Tritt A."/>
            <person name="Yoshinaga Y."/>
            <person name="Zwiers L.-H."/>
            <person name="Turgeon B."/>
            <person name="Goodwin S."/>
            <person name="Spatafora J."/>
            <person name="Crous P."/>
            <person name="Grigoriev I."/>
        </authorList>
    </citation>
    <scope>NUCLEOTIDE SEQUENCE</scope>
    <source>
        <strain evidence="3">CBS 115976</strain>
    </source>
</reference>
<evidence type="ECO:0000256" key="1">
    <source>
        <dbReference type="SAM" id="MobiDB-lite"/>
    </source>
</evidence>
<protein>
    <recommendedName>
        <fullName evidence="2">Plasmid pRiA4b Orf3-like domain-containing protein</fullName>
    </recommendedName>
</protein>
<name>A0A6A6U696_9PEZI</name>
<dbReference type="PANTHER" id="PTHR41878">
    <property type="entry name" value="LEXA REPRESSOR-RELATED"/>
    <property type="match status" value="1"/>
</dbReference>
<keyword evidence="4" id="KW-1185">Reference proteome</keyword>
<dbReference type="OrthoDB" id="245563at2759"/>
<dbReference type="InterPro" id="IPR024047">
    <property type="entry name" value="MM3350-like_sf"/>
</dbReference>
<feature type="region of interest" description="Disordered" evidence="1">
    <location>
        <begin position="1"/>
        <end position="31"/>
    </location>
</feature>
<dbReference type="Proteomes" id="UP000799302">
    <property type="component" value="Unassembled WGS sequence"/>
</dbReference>